<dbReference type="SUPFAM" id="SSF53720">
    <property type="entry name" value="ALDH-like"/>
    <property type="match status" value="1"/>
</dbReference>
<comment type="similarity">
    <text evidence="1">Belongs to the aldehyde dehydrogenase family.</text>
</comment>
<dbReference type="InterPro" id="IPR016162">
    <property type="entry name" value="Ald_DH_N"/>
</dbReference>
<dbReference type="Pfam" id="PF00171">
    <property type="entry name" value="Aldedh"/>
    <property type="match status" value="1"/>
</dbReference>
<keyword evidence="3" id="KW-0560">Oxidoreductase</keyword>
<reference evidence="5 6" key="1">
    <citation type="submission" date="2022-07" db="EMBL/GenBank/DDBJ databases">
        <title>Novel species in genus Arthrobacter.</title>
        <authorList>
            <person name="Liu Y."/>
        </authorList>
    </citation>
    <scope>NUCLEOTIDE SEQUENCE [LARGE SCALE GENOMIC DNA]</scope>
    <source>
        <strain evidence="6">zg-Y859</strain>
    </source>
</reference>
<keyword evidence="2" id="KW-0521">NADP</keyword>
<evidence type="ECO:0000259" key="4">
    <source>
        <dbReference type="Pfam" id="PF00171"/>
    </source>
</evidence>
<evidence type="ECO:0000256" key="1">
    <source>
        <dbReference type="ARBA" id="ARBA00009986"/>
    </source>
</evidence>
<dbReference type="CDD" id="cd07100">
    <property type="entry name" value="ALDH_SSADH1_GabD1"/>
    <property type="match status" value="1"/>
</dbReference>
<dbReference type="Gene3D" id="3.40.605.10">
    <property type="entry name" value="Aldehyde Dehydrogenase, Chain A, domain 1"/>
    <property type="match status" value="1"/>
</dbReference>
<protein>
    <submittedName>
        <fullName evidence="5">NAD-dependent succinate-semialdehyde dehydrogenase</fullName>
    </submittedName>
</protein>
<comment type="caution">
    <text evidence="5">The sequence shown here is derived from an EMBL/GenBank/DDBJ whole genome shotgun (WGS) entry which is preliminary data.</text>
</comment>
<dbReference type="EMBL" id="JANFLP010000001">
    <property type="protein sequence ID" value="MCQ1948860.1"/>
    <property type="molecule type" value="Genomic_DNA"/>
</dbReference>
<name>A0ABT1NMB1_9MICC</name>
<dbReference type="InterPro" id="IPR016161">
    <property type="entry name" value="Ald_DH/histidinol_DH"/>
</dbReference>
<evidence type="ECO:0000256" key="3">
    <source>
        <dbReference type="ARBA" id="ARBA00023002"/>
    </source>
</evidence>
<organism evidence="5 6">
    <name type="scientific">Arthrobacter jinronghuae</name>
    <dbReference type="NCBI Taxonomy" id="2964609"/>
    <lineage>
        <taxon>Bacteria</taxon>
        <taxon>Bacillati</taxon>
        <taxon>Actinomycetota</taxon>
        <taxon>Actinomycetes</taxon>
        <taxon>Micrococcales</taxon>
        <taxon>Micrococcaceae</taxon>
        <taxon>Arthrobacter</taxon>
    </lineage>
</organism>
<evidence type="ECO:0000256" key="2">
    <source>
        <dbReference type="ARBA" id="ARBA00022857"/>
    </source>
</evidence>
<dbReference type="InterPro" id="IPR016163">
    <property type="entry name" value="Ald_DH_C"/>
</dbReference>
<feature type="domain" description="Aldehyde dehydrogenase" evidence="4">
    <location>
        <begin position="4"/>
        <end position="452"/>
    </location>
</feature>
<evidence type="ECO:0000313" key="6">
    <source>
        <dbReference type="Proteomes" id="UP001206924"/>
    </source>
</evidence>
<dbReference type="InterPro" id="IPR047110">
    <property type="entry name" value="GABD/Sad-like"/>
</dbReference>
<evidence type="ECO:0000313" key="5">
    <source>
        <dbReference type="EMBL" id="MCQ1948860.1"/>
    </source>
</evidence>
<dbReference type="PANTHER" id="PTHR43217:SF2">
    <property type="entry name" value="SUCCINATE-SEMIALDEHYDE DEHYDROGENASE [NADP(+)]"/>
    <property type="match status" value="1"/>
</dbReference>
<sequence length="459" mass="49164">MSAYKSVNPATGETLQEFAEATDAEINQAVTAAHKAFASWRNEPVENRTKVITRVAELYRERADELAQLIALEMGKPLREAKSEVALSANIYEYYATQGPGFMADEQLDVKGGGNAVVRTEPVGALLGIMPWNYPYYQVARFAGPNLMLGNTVLLKHANNCPQSALAMAQIFADAGVPEGAYVNLFATNEQAADIIADARIQGVSLTGSERAGSAVAEVAGRNLKKYVLELGGSDPFIVLDTEDLDATVKAGVLGRMGNGGQACNAAKRFIVMEDLYDDFVEKFTARMSAIEPGDPLQPETRFGPLSTQAAADGLVEQIRDAVDKGATLHTGGSLIDRPGAFVQPTVLTDVTPEMRAFSEELFGPAAVIYKVSSEEEAIELANNSPFGLGGAVFSADEDRALNVADQLESGMVWINGTSGTQEDLPFGGVKRSGVGRELGRFGMAEFVNKKLIRTPQKR</sequence>
<dbReference type="InterPro" id="IPR015590">
    <property type="entry name" value="Aldehyde_DH_dom"/>
</dbReference>
<dbReference type="PANTHER" id="PTHR43217">
    <property type="entry name" value="SUCCINATE SEMIALDEHYDE DEHYDROGENASE [NAD(P)+] SAD"/>
    <property type="match status" value="1"/>
</dbReference>
<dbReference type="Proteomes" id="UP001206924">
    <property type="component" value="Unassembled WGS sequence"/>
</dbReference>
<dbReference type="RefSeq" id="WP_255864747.1">
    <property type="nucleotide sequence ID" value="NZ_CP104263.1"/>
</dbReference>
<keyword evidence="6" id="KW-1185">Reference proteome</keyword>
<dbReference type="Gene3D" id="3.40.309.10">
    <property type="entry name" value="Aldehyde Dehydrogenase, Chain A, domain 2"/>
    <property type="match status" value="1"/>
</dbReference>
<dbReference type="InterPro" id="IPR044148">
    <property type="entry name" value="ALDH_GabD1-like"/>
</dbReference>
<gene>
    <name evidence="5" type="ORF">NNX28_02825</name>
</gene>
<proteinExistence type="inferred from homology"/>
<accession>A0ABT1NMB1</accession>